<evidence type="ECO:0000259" key="12">
    <source>
        <dbReference type="SMART" id="SM00363"/>
    </source>
</evidence>
<dbReference type="PANTHER" id="PTHR11766:SF1">
    <property type="entry name" value="TYROSINE--TRNA LIGASE"/>
    <property type="match status" value="1"/>
</dbReference>
<evidence type="ECO:0000256" key="10">
    <source>
        <dbReference type="HAMAP-Rule" id="MF_02007"/>
    </source>
</evidence>
<dbReference type="InterPro" id="IPR024108">
    <property type="entry name" value="Tyr-tRNA-ligase_bac_2"/>
</dbReference>
<keyword evidence="8 10" id="KW-0030">Aminoacyl-tRNA synthetase</keyword>
<dbReference type="Pfam" id="PF01479">
    <property type="entry name" value="S4"/>
    <property type="match status" value="1"/>
</dbReference>
<feature type="short sequence motif" description="'KMSKS' region" evidence="10">
    <location>
        <begin position="232"/>
        <end position="236"/>
    </location>
</feature>
<keyword evidence="3 10" id="KW-0436">Ligase</keyword>
<dbReference type="InterPro" id="IPR014729">
    <property type="entry name" value="Rossmann-like_a/b/a_fold"/>
</dbReference>
<dbReference type="HAMAP" id="MF_02007">
    <property type="entry name" value="Tyr_tRNA_synth_type2"/>
    <property type="match status" value="1"/>
</dbReference>
<keyword evidence="5 10" id="KW-0067">ATP-binding</keyword>
<keyword evidence="7 10" id="KW-0648">Protein biosynthesis</keyword>
<accession>A0ABC7ZF06</accession>
<dbReference type="PROSITE" id="PS00178">
    <property type="entry name" value="AA_TRNA_LIGASE_I"/>
    <property type="match status" value="1"/>
</dbReference>
<keyword evidence="2 10" id="KW-0963">Cytoplasm</keyword>
<name>A0ABC7ZF06_HELPX</name>
<dbReference type="AlphaFoldDB" id="A0ABC7ZF06"/>
<feature type="domain" description="RNA-binding S4" evidence="12">
    <location>
        <begin position="342"/>
        <end position="402"/>
    </location>
</feature>
<comment type="catalytic activity">
    <reaction evidence="9 10">
        <text>tRNA(Tyr) + L-tyrosine + ATP = L-tyrosyl-tRNA(Tyr) + AMP + diphosphate + H(+)</text>
        <dbReference type="Rhea" id="RHEA:10220"/>
        <dbReference type="Rhea" id="RHEA-COMP:9706"/>
        <dbReference type="Rhea" id="RHEA-COMP:9707"/>
        <dbReference type="ChEBI" id="CHEBI:15378"/>
        <dbReference type="ChEBI" id="CHEBI:30616"/>
        <dbReference type="ChEBI" id="CHEBI:33019"/>
        <dbReference type="ChEBI" id="CHEBI:58315"/>
        <dbReference type="ChEBI" id="CHEBI:78442"/>
        <dbReference type="ChEBI" id="CHEBI:78536"/>
        <dbReference type="ChEBI" id="CHEBI:456215"/>
        <dbReference type="EC" id="6.1.1.1"/>
    </reaction>
</comment>
<gene>
    <name evidence="10" type="primary">tyrS</name>
    <name evidence="13" type="ORF">HPELS_02640</name>
</gene>
<feature type="short sequence motif" description="'HIGH' region" evidence="10">
    <location>
        <begin position="47"/>
        <end position="56"/>
    </location>
</feature>
<dbReference type="PROSITE" id="PS50889">
    <property type="entry name" value="S4"/>
    <property type="match status" value="1"/>
</dbReference>
<dbReference type="EC" id="6.1.1.1" evidence="10"/>
<dbReference type="Gene3D" id="3.10.290.10">
    <property type="entry name" value="RNA-binding S4 domain"/>
    <property type="match status" value="1"/>
</dbReference>
<dbReference type="GO" id="GO:0006437">
    <property type="term" value="P:tyrosyl-tRNA aminoacylation"/>
    <property type="evidence" value="ECO:0007669"/>
    <property type="project" value="UniProtKB-UniRule"/>
</dbReference>
<dbReference type="SUPFAM" id="SSF55174">
    <property type="entry name" value="Alpha-L RNA-binding motif"/>
    <property type="match status" value="1"/>
</dbReference>
<dbReference type="InterPro" id="IPR001412">
    <property type="entry name" value="aa-tRNA-synth_I_CS"/>
</dbReference>
<dbReference type="CDD" id="cd00165">
    <property type="entry name" value="S4"/>
    <property type="match status" value="1"/>
</dbReference>
<dbReference type="PANTHER" id="PTHR11766">
    <property type="entry name" value="TYROSYL-TRNA SYNTHETASE"/>
    <property type="match status" value="1"/>
</dbReference>
<dbReference type="GO" id="GO:0005737">
    <property type="term" value="C:cytoplasm"/>
    <property type="evidence" value="ECO:0007669"/>
    <property type="project" value="UniProtKB-SubCell"/>
</dbReference>
<dbReference type="InterPro" id="IPR036986">
    <property type="entry name" value="S4_RNA-bd_sf"/>
</dbReference>
<protein>
    <recommendedName>
        <fullName evidence="10">Tyrosine--tRNA ligase</fullName>
        <ecNumber evidence="10">6.1.1.1</ecNumber>
    </recommendedName>
    <alternativeName>
        <fullName evidence="10">Tyrosyl-tRNA synthetase</fullName>
        <shortName evidence="10">TyrRS</shortName>
    </alternativeName>
</protein>
<dbReference type="PRINTS" id="PR01040">
    <property type="entry name" value="TRNASYNTHTYR"/>
</dbReference>
<evidence type="ECO:0000256" key="6">
    <source>
        <dbReference type="ARBA" id="ARBA00022884"/>
    </source>
</evidence>
<dbReference type="FunFam" id="3.40.50.620:FF:000061">
    <property type="entry name" value="Tyrosine--tRNA ligase"/>
    <property type="match status" value="1"/>
</dbReference>
<dbReference type="CDD" id="cd00805">
    <property type="entry name" value="TyrRS_core"/>
    <property type="match status" value="1"/>
</dbReference>
<comment type="subcellular location">
    <subcellularLocation>
        <location evidence="10">Cytoplasm</location>
    </subcellularLocation>
</comment>
<feature type="binding site" evidence="10">
    <location>
        <position position="235"/>
    </location>
    <ligand>
        <name>ATP</name>
        <dbReference type="ChEBI" id="CHEBI:30616"/>
    </ligand>
</feature>
<sequence>MEEKIAIALKEIARGANEIIGLEYIEKLVRKYYETNERFIVKAGFDPTAPDLHLGHTVLIQKLALLQRYGARVKFLIGDFTAMIGDPTGKNETRKPLNREQVLENAKTYEEQIYKILDQKHTEVCFNSTWLDALGTKGIIELCAKFSVARMLERDDFTKRYKENRPISIVEFLYPLLQGYDSVAMDADIELGGNDQKFNLLVGRFLQRAYGLNKEQSVITMPLLEGLDGVQKMSKSLGNYVGITEEPNAMFGKIMSVSDDLMWRYYTLLSAKTLEEIEDLKHGILNQTLHPKAVKEDLAGEIVARYYDNDQAIKAKEQFSKVFSANLLPEILLESDFDEGVGILDVLKQIGFCPSTSQARRDIQGGGVKINQEVVKNESYRFVKGNYVIQLGKKRFMKLNIN</sequence>
<organism evidence="13 14">
    <name type="scientific">Helicobacter pylori ELS37</name>
    <dbReference type="NCBI Taxonomy" id="1055527"/>
    <lineage>
        <taxon>Bacteria</taxon>
        <taxon>Pseudomonadati</taxon>
        <taxon>Campylobacterota</taxon>
        <taxon>Epsilonproteobacteria</taxon>
        <taxon>Campylobacterales</taxon>
        <taxon>Helicobacteraceae</taxon>
        <taxon>Helicobacter</taxon>
    </lineage>
</organism>
<dbReference type="RefSeq" id="WP_000391472.1">
    <property type="nucleotide sequence ID" value="NC_017063.1"/>
</dbReference>
<keyword evidence="4 10" id="KW-0547">Nucleotide-binding</keyword>
<comment type="similarity">
    <text evidence="10">Belongs to the class-I aminoacyl-tRNA synthetase family. TyrS type 2 subfamily.</text>
</comment>
<dbReference type="Pfam" id="PF00579">
    <property type="entry name" value="tRNA-synt_1b"/>
    <property type="match status" value="1"/>
</dbReference>
<dbReference type="Gene3D" id="3.40.50.620">
    <property type="entry name" value="HUPs"/>
    <property type="match status" value="1"/>
</dbReference>
<keyword evidence="6 11" id="KW-0694">RNA-binding</keyword>
<evidence type="ECO:0000313" key="14">
    <source>
        <dbReference type="Proteomes" id="UP000007885"/>
    </source>
</evidence>
<evidence type="ECO:0000256" key="3">
    <source>
        <dbReference type="ARBA" id="ARBA00022598"/>
    </source>
</evidence>
<dbReference type="FunFam" id="1.10.240.10:FF:000006">
    <property type="entry name" value="Tyrosine--tRNA ligase"/>
    <property type="match status" value="1"/>
</dbReference>
<evidence type="ECO:0000256" key="5">
    <source>
        <dbReference type="ARBA" id="ARBA00022840"/>
    </source>
</evidence>
<dbReference type="Gene3D" id="1.10.240.10">
    <property type="entry name" value="Tyrosyl-Transfer RNA Synthetase"/>
    <property type="match status" value="1"/>
</dbReference>
<dbReference type="InterPro" id="IPR024088">
    <property type="entry name" value="Tyr-tRNA-ligase_bac-type"/>
</dbReference>
<dbReference type="EMBL" id="CP002953">
    <property type="protein sequence ID" value="AFF20088.1"/>
    <property type="molecule type" value="Genomic_DNA"/>
</dbReference>
<evidence type="ECO:0000256" key="2">
    <source>
        <dbReference type="ARBA" id="ARBA00022490"/>
    </source>
</evidence>
<dbReference type="SUPFAM" id="SSF52374">
    <property type="entry name" value="Nucleotidylyl transferase"/>
    <property type="match status" value="1"/>
</dbReference>
<proteinExistence type="inferred from homology"/>
<dbReference type="InterPro" id="IPR002307">
    <property type="entry name" value="Tyr-tRNA-ligase"/>
</dbReference>
<dbReference type="GO" id="GO:0004831">
    <property type="term" value="F:tyrosine-tRNA ligase activity"/>
    <property type="evidence" value="ECO:0007669"/>
    <property type="project" value="UniProtKB-UniRule"/>
</dbReference>
<evidence type="ECO:0000256" key="9">
    <source>
        <dbReference type="ARBA" id="ARBA00048248"/>
    </source>
</evidence>
<dbReference type="InterPro" id="IPR002942">
    <property type="entry name" value="S4_RNA-bd"/>
</dbReference>
<evidence type="ECO:0000256" key="7">
    <source>
        <dbReference type="ARBA" id="ARBA00022917"/>
    </source>
</evidence>
<dbReference type="GO" id="GO:0005524">
    <property type="term" value="F:ATP binding"/>
    <property type="evidence" value="ECO:0007669"/>
    <property type="project" value="UniProtKB-UniRule"/>
</dbReference>
<dbReference type="SMART" id="SM00363">
    <property type="entry name" value="S4"/>
    <property type="match status" value="1"/>
</dbReference>
<dbReference type="Proteomes" id="UP000007885">
    <property type="component" value="Chromosome"/>
</dbReference>
<comment type="function">
    <text evidence="10">Catalyzes the attachment of tyrosine to tRNA(Tyr) in a two-step reaction: tyrosine is first activated by ATP to form Tyr-AMP and then transferred to the acceptor end of tRNA(Tyr).</text>
</comment>
<evidence type="ECO:0000256" key="8">
    <source>
        <dbReference type="ARBA" id="ARBA00023146"/>
    </source>
</evidence>
<reference evidence="13 14" key="1">
    <citation type="submission" date="2011-07" db="EMBL/GenBank/DDBJ databases">
        <authorList>
            <person name="Bertoli M.T."/>
            <person name="Kersulyte D."/>
            <person name="Pascasio M.A."/>
            <person name="Berg D.E."/>
        </authorList>
    </citation>
    <scope>NUCLEOTIDE SEQUENCE [LARGE SCALE GENOMIC DNA]</scope>
    <source>
        <strain evidence="13 14">ELS37</strain>
    </source>
</reference>
<evidence type="ECO:0000256" key="11">
    <source>
        <dbReference type="PROSITE-ProRule" id="PRU00182"/>
    </source>
</evidence>
<dbReference type="InterPro" id="IPR002305">
    <property type="entry name" value="aa-tRNA-synth_Ic"/>
</dbReference>
<comment type="subunit">
    <text evidence="1 10">Homodimer.</text>
</comment>
<evidence type="ECO:0000313" key="13">
    <source>
        <dbReference type="EMBL" id="AFF20088.1"/>
    </source>
</evidence>
<dbReference type="NCBIfam" id="TIGR00234">
    <property type="entry name" value="tyrS"/>
    <property type="match status" value="1"/>
</dbReference>
<dbReference type="KEGG" id="hpe:HPELS_02640"/>
<evidence type="ECO:0000256" key="4">
    <source>
        <dbReference type="ARBA" id="ARBA00022741"/>
    </source>
</evidence>
<evidence type="ECO:0000256" key="1">
    <source>
        <dbReference type="ARBA" id="ARBA00011738"/>
    </source>
</evidence>
<dbReference type="GO" id="GO:0003723">
    <property type="term" value="F:RNA binding"/>
    <property type="evidence" value="ECO:0007669"/>
    <property type="project" value="UniProtKB-KW"/>
</dbReference>